<keyword evidence="2" id="KW-1185">Reference proteome</keyword>
<dbReference type="PROSITE" id="PS51257">
    <property type="entry name" value="PROKAR_LIPOPROTEIN"/>
    <property type="match status" value="1"/>
</dbReference>
<dbReference type="AlphaFoldDB" id="I2GP65"/>
<evidence type="ECO:0000313" key="2">
    <source>
        <dbReference type="Proteomes" id="UP000009309"/>
    </source>
</evidence>
<accession>I2GP65</accession>
<dbReference type="OrthoDB" id="956865at2"/>
<sequence>MKHWLMGLGILIALAGCHQPVEPEVSNDLLYRTWQLTQIDNTDGRTVAVSNSEWAIVTFRPNGMILYGANGRYAACCSPNRFKRKDNVLDFVDVKSVPVPEVDNREECTLVDCQLQGDFWEIVTLTEDSLVLKTPYLGNYVYKPYP</sequence>
<name>I2GP65_9BACT</name>
<gene>
    <name evidence="1" type="ORF">BN8_04973</name>
</gene>
<dbReference type="EMBL" id="CAIT01000009">
    <property type="protein sequence ID" value="CCH55693.1"/>
    <property type="molecule type" value="Genomic_DNA"/>
</dbReference>
<dbReference type="Proteomes" id="UP000009309">
    <property type="component" value="Unassembled WGS sequence"/>
</dbReference>
<organism evidence="1 2">
    <name type="scientific">Fibrisoma limi BUZ 3</name>
    <dbReference type="NCBI Taxonomy" id="1185876"/>
    <lineage>
        <taxon>Bacteria</taxon>
        <taxon>Pseudomonadati</taxon>
        <taxon>Bacteroidota</taxon>
        <taxon>Cytophagia</taxon>
        <taxon>Cytophagales</taxon>
        <taxon>Spirosomataceae</taxon>
        <taxon>Fibrisoma</taxon>
    </lineage>
</organism>
<evidence type="ECO:0008006" key="3">
    <source>
        <dbReference type="Google" id="ProtNLM"/>
    </source>
</evidence>
<protein>
    <recommendedName>
        <fullName evidence="3">Lipocalin-like domain-containing protein</fullName>
    </recommendedName>
</protein>
<reference evidence="1 2" key="1">
    <citation type="journal article" date="2012" name="J. Bacteriol.">
        <title>Genome Sequence of the Filamentous Bacterium Fibrisoma limi BUZ 3T.</title>
        <authorList>
            <person name="Filippini M."/>
            <person name="Qi W."/>
            <person name="Jaenicke S."/>
            <person name="Goesmann A."/>
            <person name="Smits T.H."/>
            <person name="Bagheri H.C."/>
        </authorList>
    </citation>
    <scope>NUCLEOTIDE SEQUENCE [LARGE SCALE GENOMIC DNA]</scope>
    <source>
        <strain evidence="2">BUZ 3T</strain>
    </source>
</reference>
<dbReference type="eggNOG" id="ENOG50348FP">
    <property type="taxonomic scope" value="Bacteria"/>
</dbReference>
<dbReference type="RefSeq" id="WP_009284259.1">
    <property type="nucleotide sequence ID" value="NZ_CAIT01000009.1"/>
</dbReference>
<proteinExistence type="predicted"/>
<dbReference type="STRING" id="1185876.BN8_04973"/>
<comment type="caution">
    <text evidence="1">The sequence shown here is derived from an EMBL/GenBank/DDBJ whole genome shotgun (WGS) entry which is preliminary data.</text>
</comment>
<evidence type="ECO:0000313" key="1">
    <source>
        <dbReference type="EMBL" id="CCH55693.1"/>
    </source>
</evidence>